<feature type="domain" description="N-acetyltransferase" evidence="1">
    <location>
        <begin position="16"/>
        <end position="178"/>
    </location>
</feature>
<dbReference type="InterPro" id="IPR051908">
    <property type="entry name" value="Ribosomal_N-acetyltransferase"/>
</dbReference>
<dbReference type="GO" id="GO:0008999">
    <property type="term" value="F:protein-N-terminal-alanine acetyltransferase activity"/>
    <property type="evidence" value="ECO:0007669"/>
    <property type="project" value="TreeGrafter"/>
</dbReference>
<name>A0A0R2PT06_9ACTN</name>
<dbReference type="PANTHER" id="PTHR43441:SF2">
    <property type="entry name" value="FAMILY ACETYLTRANSFERASE, PUTATIVE (AFU_ORTHOLOGUE AFUA_7G00850)-RELATED"/>
    <property type="match status" value="1"/>
</dbReference>
<evidence type="ECO:0000259" key="1">
    <source>
        <dbReference type="PROSITE" id="PS51186"/>
    </source>
</evidence>
<comment type="caution">
    <text evidence="2">The sequence shown here is derived from an EMBL/GenBank/DDBJ whole genome shotgun (WGS) entry which is preliminary data.</text>
</comment>
<dbReference type="Pfam" id="PF13302">
    <property type="entry name" value="Acetyltransf_3"/>
    <property type="match status" value="1"/>
</dbReference>
<dbReference type="PROSITE" id="PS51186">
    <property type="entry name" value="GNAT"/>
    <property type="match status" value="1"/>
</dbReference>
<evidence type="ECO:0000313" key="2">
    <source>
        <dbReference type="EMBL" id="KRO38154.1"/>
    </source>
</evidence>
<dbReference type="InterPro" id="IPR016181">
    <property type="entry name" value="Acyl_CoA_acyltransferase"/>
</dbReference>
<dbReference type="Proteomes" id="UP000052955">
    <property type="component" value="Unassembled WGS sequence"/>
</dbReference>
<dbReference type="Gene3D" id="3.40.630.30">
    <property type="match status" value="1"/>
</dbReference>
<sequence>MIWWPTEVPNLQYGLITLRRPEERDIIPLYEGVQDPLIPKFTRIPANYQMANAEHYVRERSPNGFTMRTELQLALEYDSKFAGALSFHTLDLDDAKAEIGYWITADVRGKGVATAATRLLTEYGFETIGFHRIEALVVESNIPSLKVLKKAGYVQEGIMRDKCCQDDGTREDMILFAAIRTDWGR</sequence>
<reference evidence="2 3" key="1">
    <citation type="submission" date="2015-10" db="EMBL/GenBank/DDBJ databases">
        <title>Metagenome-Assembled Genomes uncover a global brackish microbiome.</title>
        <authorList>
            <person name="Hugerth L.W."/>
            <person name="Larsson J."/>
            <person name="Alneberg J."/>
            <person name="Lindh M.V."/>
            <person name="Legrand C."/>
            <person name="Pinhassi J."/>
            <person name="Andersson A.F."/>
        </authorList>
    </citation>
    <scope>NUCLEOTIDE SEQUENCE [LARGE SCALE GENOMIC DNA]</scope>
    <source>
        <strain evidence="2">BACL15 MAG-120823-bin78</strain>
    </source>
</reference>
<gene>
    <name evidence="2" type="ORF">ABR55_05820</name>
</gene>
<evidence type="ECO:0000313" key="3">
    <source>
        <dbReference type="Proteomes" id="UP000052955"/>
    </source>
</evidence>
<proteinExistence type="predicted"/>
<dbReference type="GO" id="GO:1990189">
    <property type="term" value="F:protein N-terminal-serine acetyltransferase activity"/>
    <property type="evidence" value="ECO:0007669"/>
    <property type="project" value="TreeGrafter"/>
</dbReference>
<dbReference type="SUPFAM" id="SSF55729">
    <property type="entry name" value="Acyl-CoA N-acyltransferases (Nat)"/>
    <property type="match status" value="1"/>
</dbReference>
<dbReference type="GO" id="GO:0005737">
    <property type="term" value="C:cytoplasm"/>
    <property type="evidence" value="ECO:0007669"/>
    <property type="project" value="TreeGrafter"/>
</dbReference>
<dbReference type="EMBL" id="LIAN01000045">
    <property type="protein sequence ID" value="KRO38154.1"/>
    <property type="molecule type" value="Genomic_DNA"/>
</dbReference>
<organism evidence="2 3">
    <name type="scientific">Actinobacteria bacterium BACL15 MAG-120823-bin78</name>
    <dbReference type="NCBI Taxonomy" id="1655563"/>
    <lineage>
        <taxon>Bacteria</taxon>
        <taxon>Bacillati</taxon>
        <taxon>Actinomycetota</taxon>
        <taxon>Actinomycetes</taxon>
        <taxon>Actinomycetes incertae sedis</taxon>
        <taxon>ac1 cluster</taxon>
    </lineage>
</organism>
<dbReference type="InterPro" id="IPR000182">
    <property type="entry name" value="GNAT_dom"/>
</dbReference>
<protein>
    <recommendedName>
        <fullName evidence="1">N-acetyltransferase domain-containing protein</fullName>
    </recommendedName>
</protein>
<accession>A0A0R2PT06</accession>
<dbReference type="PANTHER" id="PTHR43441">
    <property type="entry name" value="RIBOSOMAL-PROTEIN-SERINE ACETYLTRANSFERASE"/>
    <property type="match status" value="1"/>
</dbReference>
<dbReference type="AlphaFoldDB" id="A0A0R2PT06"/>